<proteinExistence type="predicted"/>
<gene>
    <name evidence="3" type="ORF">MTR65_08695</name>
</gene>
<dbReference type="NCBIfam" id="TIGR02595">
    <property type="entry name" value="PEP_CTERM"/>
    <property type="match status" value="1"/>
</dbReference>
<feature type="transmembrane region" description="Helical" evidence="1">
    <location>
        <begin position="32"/>
        <end position="51"/>
    </location>
</feature>
<keyword evidence="2" id="KW-0732">Signal</keyword>
<dbReference type="Proteomes" id="UP001162802">
    <property type="component" value="Unassembled WGS sequence"/>
</dbReference>
<keyword evidence="1" id="KW-0472">Membrane</keyword>
<keyword evidence="1" id="KW-0812">Transmembrane</keyword>
<reference evidence="3" key="1">
    <citation type="submission" date="2022-03" db="EMBL/GenBank/DDBJ databases">
        <title>Identification of a novel bacterium isolated from mangrove sediments.</title>
        <authorList>
            <person name="Pan X."/>
        </authorList>
    </citation>
    <scope>NUCLEOTIDE SEQUENCE</scope>
    <source>
        <strain evidence="3">B2637</strain>
    </source>
</reference>
<keyword evidence="1" id="KW-1133">Transmembrane helix</keyword>
<keyword evidence="4" id="KW-1185">Reference proteome</keyword>
<dbReference type="InterPro" id="IPR013424">
    <property type="entry name" value="Ice-binding_C"/>
</dbReference>
<protein>
    <submittedName>
        <fullName evidence="3">PEP-CTERM sorting domain-containing protein</fullName>
    </submittedName>
</protein>
<name>A0ABT0AC45_9SPHN</name>
<feature type="signal peptide" evidence="2">
    <location>
        <begin position="1"/>
        <end position="22"/>
    </location>
</feature>
<evidence type="ECO:0000313" key="4">
    <source>
        <dbReference type="Proteomes" id="UP001162802"/>
    </source>
</evidence>
<accession>A0ABT0AC45</accession>
<evidence type="ECO:0000256" key="2">
    <source>
        <dbReference type="SAM" id="SignalP"/>
    </source>
</evidence>
<organism evidence="3 4">
    <name type="scientific">Novosphingobium mangrovi</name>
    <name type="common">ex Hu et al. 2023</name>
    <dbReference type="NCBI Taxonomy" id="2930094"/>
    <lineage>
        <taxon>Bacteria</taxon>
        <taxon>Pseudomonadati</taxon>
        <taxon>Pseudomonadota</taxon>
        <taxon>Alphaproteobacteria</taxon>
        <taxon>Sphingomonadales</taxon>
        <taxon>Sphingomonadaceae</taxon>
        <taxon>Novosphingobium</taxon>
    </lineage>
</organism>
<feature type="chain" id="PRO_5046662397" evidence="2">
    <location>
        <begin position="23"/>
        <end position="57"/>
    </location>
</feature>
<sequence>MLFQVLCVALVGILLGALPAHAADGVSLPEPSGLLLLGLGIAGVVLGRRFSRRRERD</sequence>
<evidence type="ECO:0000256" key="1">
    <source>
        <dbReference type="SAM" id="Phobius"/>
    </source>
</evidence>
<dbReference type="RefSeq" id="WP_243799188.1">
    <property type="nucleotide sequence ID" value="NZ_JALHAT010000012.1"/>
</dbReference>
<comment type="caution">
    <text evidence="3">The sequence shown here is derived from an EMBL/GenBank/DDBJ whole genome shotgun (WGS) entry which is preliminary data.</text>
</comment>
<evidence type="ECO:0000313" key="3">
    <source>
        <dbReference type="EMBL" id="MCJ1960755.1"/>
    </source>
</evidence>
<dbReference type="EMBL" id="JALHAT010000012">
    <property type="protein sequence ID" value="MCJ1960755.1"/>
    <property type="molecule type" value="Genomic_DNA"/>
</dbReference>